<dbReference type="Proteomes" id="UP000182063">
    <property type="component" value="Chromosome"/>
</dbReference>
<evidence type="ECO:0000256" key="1">
    <source>
        <dbReference type="ARBA" id="ARBA00022670"/>
    </source>
</evidence>
<dbReference type="NCBIfam" id="NF000642">
    <property type="entry name" value="PRK00024.1"/>
    <property type="match status" value="1"/>
</dbReference>
<evidence type="ECO:0000256" key="4">
    <source>
        <dbReference type="ARBA" id="ARBA00022833"/>
    </source>
</evidence>
<protein>
    <recommendedName>
        <fullName evidence="7">MPN domain-containing protein</fullName>
    </recommendedName>
</protein>
<name>A0A1L3ZWQ5_9SPHN</name>
<keyword evidence="9" id="KW-1185">Reference proteome</keyword>
<accession>A0A1L3ZWQ5</accession>
<keyword evidence="2" id="KW-0479">Metal-binding</keyword>
<evidence type="ECO:0000313" key="9">
    <source>
        <dbReference type="Proteomes" id="UP000182063"/>
    </source>
</evidence>
<evidence type="ECO:0000313" key="8">
    <source>
        <dbReference type="EMBL" id="API60061.1"/>
    </source>
</evidence>
<evidence type="ECO:0000256" key="5">
    <source>
        <dbReference type="ARBA" id="ARBA00023049"/>
    </source>
</evidence>
<dbReference type="Gene3D" id="3.40.140.10">
    <property type="entry name" value="Cytidine Deaminase, domain 2"/>
    <property type="match status" value="1"/>
</dbReference>
<proteinExistence type="inferred from homology"/>
<dbReference type="PROSITE" id="PS01302">
    <property type="entry name" value="UPF0758"/>
    <property type="match status" value="1"/>
</dbReference>
<dbReference type="GO" id="GO:0046872">
    <property type="term" value="F:metal ion binding"/>
    <property type="evidence" value="ECO:0007669"/>
    <property type="project" value="UniProtKB-KW"/>
</dbReference>
<dbReference type="InterPro" id="IPR020891">
    <property type="entry name" value="UPF0758_CS"/>
</dbReference>
<dbReference type="SUPFAM" id="SSF47781">
    <property type="entry name" value="RuvA domain 2-like"/>
    <property type="match status" value="1"/>
</dbReference>
<dbReference type="PANTHER" id="PTHR30471:SF3">
    <property type="entry name" value="UPF0758 PROTEIN YEES-RELATED"/>
    <property type="match status" value="1"/>
</dbReference>
<dbReference type="CDD" id="cd08071">
    <property type="entry name" value="MPN_DUF2466"/>
    <property type="match status" value="1"/>
</dbReference>
<dbReference type="GO" id="GO:0006508">
    <property type="term" value="P:proteolysis"/>
    <property type="evidence" value="ECO:0007669"/>
    <property type="project" value="UniProtKB-KW"/>
</dbReference>
<dbReference type="OrthoDB" id="9804482at2"/>
<dbReference type="RefSeq" id="WP_072597847.1">
    <property type="nucleotide sequence ID" value="NZ_CP018221.1"/>
</dbReference>
<keyword evidence="1" id="KW-0645">Protease</keyword>
<evidence type="ECO:0000256" key="3">
    <source>
        <dbReference type="ARBA" id="ARBA00022801"/>
    </source>
</evidence>
<evidence type="ECO:0000256" key="6">
    <source>
        <dbReference type="RuleBase" id="RU003797"/>
    </source>
</evidence>
<evidence type="ECO:0000256" key="2">
    <source>
        <dbReference type="ARBA" id="ARBA00022723"/>
    </source>
</evidence>
<keyword evidence="4" id="KW-0862">Zinc</keyword>
<comment type="similarity">
    <text evidence="6">Belongs to the UPF0758 family.</text>
</comment>
<dbReference type="PROSITE" id="PS50249">
    <property type="entry name" value="MPN"/>
    <property type="match status" value="1"/>
</dbReference>
<keyword evidence="3" id="KW-0378">Hydrolase</keyword>
<dbReference type="KEGG" id="sphj:BSL82_12725"/>
<sequence length="227" mass="24688">MGQETAEHSGHRARLRKRLLDGGGEALLEHELLEYLLALALPRRDTKPLAKRLIARFGSYAAVVSASPEELAGAGELTEGLIAAIKIAQASALRLLKAGVDKRPVLASWQALLDYLHADLAHRQTEAVRLLLLNARNVLIRDEVVSEGSVDQAAVYAREIIRRALEHHASALILVHNHPSGDPKPSRDDIQMTRTILDAARLLGIAVHDHVIIGRSGHASFKSLGLL</sequence>
<dbReference type="InterPro" id="IPR001405">
    <property type="entry name" value="UPF0758"/>
</dbReference>
<dbReference type="InterPro" id="IPR037518">
    <property type="entry name" value="MPN"/>
</dbReference>
<evidence type="ECO:0000259" key="7">
    <source>
        <dbReference type="PROSITE" id="PS50249"/>
    </source>
</evidence>
<keyword evidence="5" id="KW-0482">Metalloprotease</keyword>
<dbReference type="InterPro" id="IPR010994">
    <property type="entry name" value="RuvA_2-like"/>
</dbReference>
<dbReference type="GO" id="GO:0008237">
    <property type="term" value="F:metallopeptidase activity"/>
    <property type="evidence" value="ECO:0007669"/>
    <property type="project" value="UniProtKB-KW"/>
</dbReference>
<dbReference type="Pfam" id="PF04002">
    <property type="entry name" value="RadC"/>
    <property type="match status" value="1"/>
</dbReference>
<reference evidence="9" key="1">
    <citation type="submission" date="2016-11" db="EMBL/GenBank/DDBJ databases">
        <title>Complete Genome Sequence of alachlor-degrading Sphingomonas sp. strain JJ-A5.</title>
        <authorList>
            <person name="Lee H."/>
            <person name="Ka J.-O."/>
        </authorList>
    </citation>
    <scope>NUCLEOTIDE SEQUENCE [LARGE SCALE GENOMIC DNA]</scope>
    <source>
        <strain evidence="9">JJ-A5</strain>
    </source>
</reference>
<dbReference type="AlphaFoldDB" id="A0A1L3ZWQ5"/>
<feature type="domain" description="MPN" evidence="7">
    <location>
        <begin position="105"/>
        <end position="227"/>
    </location>
</feature>
<dbReference type="STRING" id="1921510.BSL82_12725"/>
<dbReference type="PANTHER" id="PTHR30471">
    <property type="entry name" value="DNA REPAIR PROTEIN RADC"/>
    <property type="match status" value="1"/>
</dbReference>
<dbReference type="NCBIfam" id="TIGR00608">
    <property type="entry name" value="radc"/>
    <property type="match status" value="1"/>
</dbReference>
<dbReference type="InterPro" id="IPR025657">
    <property type="entry name" value="RadC_JAB"/>
</dbReference>
<dbReference type="EMBL" id="CP018221">
    <property type="protein sequence ID" value="API60061.1"/>
    <property type="molecule type" value="Genomic_DNA"/>
</dbReference>
<organism evidence="8 9">
    <name type="scientific">Tardibacter chloracetimidivorans</name>
    <dbReference type="NCBI Taxonomy" id="1921510"/>
    <lineage>
        <taxon>Bacteria</taxon>
        <taxon>Pseudomonadati</taxon>
        <taxon>Pseudomonadota</taxon>
        <taxon>Alphaproteobacteria</taxon>
        <taxon>Sphingomonadales</taxon>
        <taxon>Sphingomonadaceae</taxon>
        <taxon>Tardibacter</taxon>
    </lineage>
</organism>
<dbReference type="SUPFAM" id="SSF102712">
    <property type="entry name" value="JAB1/MPN domain"/>
    <property type="match status" value="1"/>
</dbReference>
<gene>
    <name evidence="8" type="ORF">BSL82_12725</name>
</gene>